<sequence length="366" mass="40735">MEGNYSFRQFFQYVYQKDGRSAACPHTGGKELEKWQHDFRKALWERLGLNRLSALADGAESPGVRLVSSCREEGYLRQKYVMQTLPFVEMPFYVLIPDGVDAKNPARAMLTFPAHGANKNTVCGIAETPEETEKIKAAPDECYGREFVRRGYVVFCPDPPGYGERVEPMPSEDKSFLPNRERSSMDSSCKDLAQTAEALGLSLTGLTVWELRRLVDYACGRPEVKKDALGHPRIGCAGFSGGGADSMWLAALDERIRLAVISGYIHGYYDSLLECHLCPCNYAPSLWLLGDICDICSLIAPRPLFAENGTTDVENGPCGIAGPSSQMEKIRQAYTLLGASEALEHRTPEGVHRWYGKCYSFVDRML</sequence>
<accession>A0A9D2NH72</accession>
<dbReference type="InterPro" id="IPR050261">
    <property type="entry name" value="FrsA_esterase"/>
</dbReference>
<protein>
    <submittedName>
        <fullName evidence="1">Alpha/beta hydrolase family protein</fullName>
    </submittedName>
</protein>
<reference evidence="1" key="1">
    <citation type="journal article" date="2021" name="PeerJ">
        <title>Extensive microbial diversity within the chicken gut microbiome revealed by metagenomics and culture.</title>
        <authorList>
            <person name="Gilroy R."/>
            <person name="Ravi A."/>
            <person name="Getino M."/>
            <person name="Pursley I."/>
            <person name="Horton D.L."/>
            <person name="Alikhan N.F."/>
            <person name="Baker D."/>
            <person name="Gharbi K."/>
            <person name="Hall N."/>
            <person name="Watson M."/>
            <person name="Adriaenssens E.M."/>
            <person name="Foster-Nyarko E."/>
            <person name="Jarju S."/>
            <person name="Secka A."/>
            <person name="Antonio M."/>
            <person name="Oren A."/>
            <person name="Chaudhuri R.R."/>
            <person name="La Ragione R."/>
            <person name="Hildebrand F."/>
            <person name="Pallen M.J."/>
        </authorList>
    </citation>
    <scope>NUCLEOTIDE SEQUENCE</scope>
    <source>
        <strain evidence="1">USAMLcec2-132</strain>
    </source>
</reference>
<dbReference type="InterPro" id="IPR029058">
    <property type="entry name" value="AB_hydrolase_fold"/>
</dbReference>
<dbReference type="SUPFAM" id="SSF53474">
    <property type="entry name" value="alpha/beta-Hydrolases"/>
    <property type="match status" value="1"/>
</dbReference>
<dbReference type="Pfam" id="PF12715">
    <property type="entry name" value="Abhydrolase_7"/>
    <property type="match status" value="1"/>
</dbReference>
<evidence type="ECO:0000313" key="2">
    <source>
        <dbReference type="Proteomes" id="UP000823891"/>
    </source>
</evidence>
<dbReference type="AlphaFoldDB" id="A0A9D2NH72"/>
<organism evidence="1 2">
    <name type="scientific">Candidatus Eisenbergiella merdavium</name>
    <dbReference type="NCBI Taxonomy" id="2838551"/>
    <lineage>
        <taxon>Bacteria</taxon>
        <taxon>Bacillati</taxon>
        <taxon>Bacillota</taxon>
        <taxon>Clostridia</taxon>
        <taxon>Lachnospirales</taxon>
        <taxon>Lachnospiraceae</taxon>
        <taxon>Eisenbergiella</taxon>
    </lineage>
</organism>
<reference evidence="1" key="2">
    <citation type="submission" date="2021-04" db="EMBL/GenBank/DDBJ databases">
        <authorList>
            <person name="Gilroy R."/>
        </authorList>
    </citation>
    <scope>NUCLEOTIDE SEQUENCE</scope>
    <source>
        <strain evidence="1">USAMLcec2-132</strain>
    </source>
</reference>
<dbReference type="EMBL" id="DWWS01000039">
    <property type="protein sequence ID" value="HJC24171.1"/>
    <property type="molecule type" value="Genomic_DNA"/>
</dbReference>
<dbReference type="PANTHER" id="PTHR22946">
    <property type="entry name" value="DIENELACTONE HYDROLASE DOMAIN-CONTAINING PROTEIN-RELATED"/>
    <property type="match status" value="1"/>
</dbReference>
<name>A0A9D2NH72_9FIRM</name>
<gene>
    <name evidence="1" type="ORF">H9761_10755</name>
</gene>
<dbReference type="Gene3D" id="3.40.50.1820">
    <property type="entry name" value="alpha/beta hydrolase"/>
    <property type="match status" value="1"/>
</dbReference>
<dbReference type="Proteomes" id="UP000823891">
    <property type="component" value="Unassembled WGS sequence"/>
</dbReference>
<dbReference type="InterPro" id="IPR025890">
    <property type="entry name" value="Abhydrolase_bac"/>
</dbReference>
<dbReference type="PANTHER" id="PTHR22946:SF8">
    <property type="entry name" value="ACETYL XYLAN ESTERASE DOMAIN-CONTAINING PROTEIN"/>
    <property type="match status" value="1"/>
</dbReference>
<dbReference type="GO" id="GO:0016787">
    <property type="term" value="F:hydrolase activity"/>
    <property type="evidence" value="ECO:0007669"/>
    <property type="project" value="UniProtKB-KW"/>
</dbReference>
<proteinExistence type="predicted"/>
<comment type="caution">
    <text evidence="1">The sequence shown here is derived from an EMBL/GenBank/DDBJ whole genome shotgun (WGS) entry which is preliminary data.</text>
</comment>
<evidence type="ECO:0000313" key="1">
    <source>
        <dbReference type="EMBL" id="HJC24171.1"/>
    </source>
</evidence>
<keyword evidence="1" id="KW-0378">Hydrolase</keyword>